<evidence type="ECO:0000313" key="3">
    <source>
        <dbReference type="Proteomes" id="UP000245627"/>
    </source>
</evidence>
<evidence type="ECO:0008006" key="4">
    <source>
        <dbReference type="Google" id="ProtNLM"/>
    </source>
</evidence>
<dbReference type="Gene3D" id="1.25.40.10">
    <property type="entry name" value="Tetratricopeptide repeat domain"/>
    <property type="match status" value="3"/>
</dbReference>
<dbReference type="AlphaFoldDB" id="A0A2T8HKB6"/>
<reference evidence="2 3" key="1">
    <citation type="submission" date="2018-04" db="EMBL/GenBank/DDBJ databases">
        <title>Sphingobacterium cortibacter sp. nov.</title>
        <authorList>
            <person name="Li Y."/>
        </authorList>
    </citation>
    <scope>NUCLEOTIDE SEQUENCE [LARGE SCALE GENOMIC DNA]</scope>
    <source>
        <strain evidence="2 3">2c-3</strain>
    </source>
</reference>
<proteinExistence type="predicted"/>
<protein>
    <recommendedName>
        <fullName evidence="4">Tetratricopeptide repeat protein</fullName>
    </recommendedName>
</protein>
<evidence type="ECO:0000256" key="1">
    <source>
        <dbReference type="PROSITE-ProRule" id="PRU00339"/>
    </source>
</evidence>
<dbReference type="RefSeq" id="WP_116775467.1">
    <property type="nucleotide sequence ID" value="NZ_QDKG01000002.1"/>
</dbReference>
<sequence>MTKRELFLGLLMASVAGGASAQKLKDAQEAMQVEQYDKAKGILQELIQKKPKDAENYFYLGQIHLVNDKVDSAQIVFQQGASSDAKDVLNTVGLGAVDLQKGNASAAESKFTQATSNLGKKDYLPLYFTGRAYIAAPKPDYTKAIEYLTQAKEKNAKDPMIPIALGDAYAGLRESNQAYISYRDALSLDESLIAPKIGQAVISRWAQAYDVVIEDLNNLITENPTYAPLYRELAETYYYSSLKAAEEDYREINQKGLDAYKKYLEVSGDQSIDAQVRYADFLVYTGNYEELKTVAQRLSSIPGVDAKVYRYLGYITFLQEKDYAKASEYMDKLFQEVEETRLIGRDYLIAGLAAVSAGDEAKGTELLKKAVEKQGEDEDLDSEIAETAFAKYQDGEQDIAMKIFAIPAANPESDYYYDSNYYLGTTAYTEGSKLYIGQGGEPEDKGAANLEAARPYLEKAIKAFDVVLGAKKPETIEKYLVNAMYFKGLSELALDNLQFDPEAHQGLFVPTFEQLAALLSEKAELPDVQRGYLVDAYNYLGYHTYFKGDMPKAKSYFEKSLAIDPENETANAFVSQM</sequence>
<dbReference type="SUPFAM" id="SSF81901">
    <property type="entry name" value="HCP-like"/>
    <property type="match status" value="1"/>
</dbReference>
<feature type="repeat" description="TPR" evidence="1">
    <location>
        <begin position="534"/>
        <end position="567"/>
    </location>
</feature>
<dbReference type="PANTHER" id="PTHR12558:SF13">
    <property type="entry name" value="CELL DIVISION CYCLE PROTEIN 27 HOMOLOG"/>
    <property type="match status" value="1"/>
</dbReference>
<dbReference type="PROSITE" id="PS50005">
    <property type="entry name" value="TPR"/>
    <property type="match status" value="1"/>
</dbReference>
<dbReference type="PANTHER" id="PTHR12558">
    <property type="entry name" value="CELL DIVISION CYCLE 16,23,27"/>
    <property type="match status" value="1"/>
</dbReference>
<dbReference type="OrthoDB" id="638548at2"/>
<name>A0A2T8HKB6_9SPHI</name>
<dbReference type="Proteomes" id="UP000245627">
    <property type="component" value="Unassembled WGS sequence"/>
</dbReference>
<comment type="caution">
    <text evidence="2">The sequence shown here is derived from an EMBL/GenBank/DDBJ whole genome shotgun (WGS) entry which is preliminary data.</text>
</comment>
<gene>
    <name evidence="2" type="ORF">DC487_08180</name>
</gene>
<keyword evidence="1" id="KW-0802">TPR repeat</keyword>
<dbReference type="InterPro" id="IPR019734">
    <property type="entry name" value="TPR_rpt"/>
</dbReference>
<organism evidence="2 3">
    <name type="scientific">Sphingobacterium corticibacter</name>
    <dbReference type="NCBI Taxonomy" id="2171749"/>
    <lineage>
        <taxon>Bacteria</taxon>
        <taxon>Pseudomonadati</taxon>
        <taxon>Bacteroidota</taxon>
        <taxon>Sphingobacteriia</taxon>
        <taxon>Sphingobacteriales</taxon>
        <taxon>Sphingobacteriaceae</taxon>
        <taxon>Sphingobacterium</taxon>
    </lineage>
</organism>
<keyword evidence="3" id="KW-1185">Reference proteome</keyword>
<accession>A0A2T8HKB6</accession>
<evidence type="ECO:0000313" key="2">
    <source>
        <dbReference type="EMBL" id="PVH25897.1"/>
    </source>
</evidence>
<dbReference type="SUPFAM" id="SSF48452">
    <property type="entry name" value="TPR-like"/>
    <property type="match status" value="1"/>
</dbReference>
<dbReference type="SMART" id="SM00028">
    <property type="entry name" value="TPR"/>
    <property type="match status" value="6"/>
</dbReference>
<dbReference type="InterPro" id="IPR011990">
    <property type="entry name" value="TPR-like_helical_dom_sf"/>
</dbReference>
<dbReference type="EMBL" id="QDKG01000002">
    <property type="protein sequence ID" value="PVH25897.1"/>
    <property type="molecule type" value="Genomic_DNA"/>
</dbReference>